<feature type="region of interest" description="Disordered" evidence="1">
    <location>
        <begin position="1"/>
        <end position="33"/>
    </location>
</feature>
<organism evidence="2 3">
    <name type="scientific">Plesiocystis pacifica SIR-1</name>
    <dbReference type="NCBI Taxonomy" id="391625"/>
    <lineage>
        <taxon>Bacteria</taxon>
        <taxon>Pseudomonadati</taxon>
        <taxon>Myxococcota</taxon>
        <taxon>Polyangia</taxon>
        <taxon>Nannocystales</taxon>
        <taxon>Nannocystaceae</taxon>
        <taxon>Plesiocystis</taxon>
    </lineage>
</organism>
<protein>
    <submittedName>
        <fullName evidence="2">Uncharacterized protein</fullName>
    </submittedName>
</protein>
<sequence length="908" mass="98042">MSEGAEQPVDADRRGRASPDASVPTEPAQRLRQAGHGELVEALRLGGSVRLASGGRSGATLCRTRTGLFLILTDAPPGSPEAEPVDLLAAGRSLRYLGRTLGDRLEAEPWRFAVPWGRGEQAQRMIAKVRVGRAFGERPAPSADAQRSWAQERGELDHPDGPWSWDGPFVDTIEARERAWLLRWLDADERLLAWLRTDELERFADSPVRPGSASARVLVITERRQALAAVSPVGDLWSQSIDDAPLSWTPGRIGGGVLGVLSEGAPLDNRVPLTAEASVSALTELTASHGDARLRELARALWLVGQFRPSSVAGQRAAAVLSQLADRDAYAALTLALLVEPVGELSVDRSVIESEVGEHLSLEERRARLRRRHGPALVDALEALSRGGSEPPAREALLQWWRAWSVGPVRGELVVELLCELGASASALALPLHETIRPLMQARLDEHDLVGAAVLDFVLVEHLLALGEAQRALDVLEQRRDALPSEALQDLLPVSAERGGQTIRVELHELAAAAHRELGDGHVPALAELAQLQPLVSTRIETLLAAIDGDAGADEQFGELRLRERAEFVRAMLDEDGFADEQMPFIGSSGLPAPELSERPGADEAASERKLRARPLAADELELLRHPAAREDGVLGRLQGMLAKVTVPDCSQLKSYCERANLAKATALSRALADASVLLGLGGVEPFVSRGDKSVGLRAYEGSTAFMLLGGDHLDPDNHAHLDEAALRFAVTCELAHLRFGHSRVTSTEVWSGTLDLGLSGLGMVIAAAPILKGLKAPAKHLLDKVGAPAINRWRKKLAARDSHSLASDNSQLVAAHRVMQLTADRAGLVACGDPRAAIRGMFAVHPAHLSQWPLVVSHGLRACLTRQTRPDDERERARLDDLAVRVAALLSFYLSEDYVRLRRASFG</sequence>
<reference evidence="2 3" key="1">
    <citation type="submission" date="2007-06" db="EMBL/GenBank/DDBJ databases">
        <authorList>
            <person name="Shimkets L."/>
            <person name="Ferriera S."/>
            <person name="Johnson J."/>
            <person name="Kravitz S."/>
            <person name="Beeson K."/>
            <person name="Sutton G."/>
            <person name="Rogers Y.-H."/>
            <person name="Friedman R."/>
            <person name="Frazier M."/>
            <person name="Venter J.C."/>
        </authorList>
    </citation>
    <scope>NUCLEOTIDE SEQUENCE [LARGE SCALE GENOMIC DNA]</scope>
    <source>
        <strain evidence="2 3">SIR-1</strain>
    </source>
</reference>
<name>A6FYK3_9BACT</name>
<evidence type="ECO:0000256" key="1">
    <source>
        <dbReference type="SAM" id="MobiDB-lite"/>
    </source>
</evidence>
<feature type="compositionally biased region" description="Basic and acidic residues" evidence="1">
    <location>
        <begin position="150"/>
        <end position="160"/>
    </location>
</feature>
<dbReference type="STRING" id="391625.PPSIR1_40365"/>
<evidence type="ECO:0000313" key="3">
    <source>
        <dbReference type="Proteomes" id="UP000005801"/>
    </source>
</evidence>
<dbReference type="RefSeq" id="WP_006969552.1">
    <property type="nucleotide sequence ID" value="NZ_ABCS01000004.1"/>
</dbReference>
<gene>
    <name evidence="2" type="ORF">PPSIR1_40365</name>
</gene>
<comment type="caution">
    <text evidence="2">The sequence shown here is derived from an EMBL/GenBank/DDBJ whole genome shotgun (WGS) entry which is preliminary data.</text>
</comment>
<keyword evidence="3" id="KW-1185">Reference proteome</keyword>
<dbReference type="AlphaFoldDB" id="A6FYK3"/>
<dbReference type="eggNOG" id="ENOG50337H1">
    <property type="taxonomic scope" value="Bacteria"/>
</dbReference>
<feature type="region of interest" description="Disordered" evidence="1">
    <location>
        <begin position="137"/>
        <end position="161"/>
    </location>
</feature>
<accession>A6FYK3</accession>
<proteinExistence type="predicted"/>
<dbReference type="OrthoDB" id="1404222at2"/>
<dbReference type="EMBL" id="ABCS01000004">
    <property type="protein sequence ID" value="EDM81275.1"/>
    <property type="molecule type" value="Genomic_DNA"/>
</dbReference>
<dbReference type="Proteomes" id="UP000005801">
    <property type="component" value="Unassembled WGS sequence"/>
</dbReference>
<evidence type="ECO:0000313" key="2">
    <source>
        <dbReference type="EMBL" id="EDM81275.1"/>
    </source>
</evidence>